<dbReference type="OrthoDB" id="73502at2"/>
<proteinExistence type="predicted"/>
<organism evidence="2 3">
    <name type="scientific">Deinococcus detaillensis</name>
    <dbReference type="NCBI Taxonomy" id="2592048"/>
    <lineage>
        <taxon>Bacteria</taxon>
        <taxon>Thermotogati</taxon>
        <taxon>Deinococcota</taxon>
        <taxon>Deinococci</taxon>
        <taxon>Deinococcales</taxon>
        <taxon>Deinococcaceae</taxon>
        <taxon>Deinococcus</taxon>
    </lineage>
</organism>
<dbReference type="Proteomes" id="UP000316092">
    <property type="component" value="Unassembled WGS sequence"/>
</dbReference>
<accession>A0A553V5Q0</accession>
<dbReference type="EMBL" id="VKDB01000001">
    <property type="protein sequence ID" value="TSA87798.1"/>
    <property type="molecule type" value="Genomic_DNA"/>
</dbReference>
<dbReference type="RefSeq" id="WP_143719004.1">
    <property type="nucleotide sequence ID" value="NZ_VKDB01000001.1"/>
</dbReference>
<sequence>MKGLVWPLLFVPLLWACGTAAGPGLSSAGLSGGSALQNAASVPPISAGELLAAPTKLAIGGMKISAEATPYLSALPCVGRPCAGNFVVPVTLRSSAGPLNTFKVTGVYVITEGGVWRSGVDSQDRRHCSGAANCLQAVGRGSANLSSSDAVQVVLMFQDAAGKTYKLRDSKAVVSGGQ</sequence>
<evidence type="ECO:0008006" key="4">
    <source>
        <dbReference type="Google" id="ProtNLM"/>
    </source>
</evidence>
<gene>
    <name evidence="2" type="ORF">FNU79_00640</name>
</gene>
<evidence type="ECO:0000256" key="1">
    <source>
        <dbReference type="SAM" id="SignalP"/>
    </source>
</evidence>
<evidence type="ECO:0000313" key="2">
    <source>
        <dbReference type="EMBL" id="TSA87798.1"/>
    </source>
</evidence>
<comment type="caution">
    <text evidence="2">The sequence shown here is derived from an EMBL/GenBank/DDBJ whole genome shotgun (WGS) entry which is preliminary data.</text>
</comment>
<reference evidence="2 3" key="1">
    <citation type="submission" date="2019-07" db="EMBL/GenBank/DDBJ databases">
        <title>Deinococcus detaillus sp. nov., isolated from humus soil in Antarctica.</title>
        <authorList>
            <person name="Zhang K."/>
        </authorList>
    </citation>
    <scope>NUCLEOTIDE SEQUENCE [LARGE SCALE GENOMIC DNA]</scope>
    <source>
        <strain evidence="2 3">H1</strain>
    </source>
</reference>
<name>A0A553V5Q0_9DEIO</name>
<feature type="signal peptide" evidence="1">
    <location>
        <begin position="1"/>
        <end position="21"/>
    </location>
</feature>
<keyword evidence="1" id="KW-0732">Signal</keyword>
<dbReference type="AlphaFoldDB" id="A0A553V5Q0"/>
<protein>
    <recommendedName>
        <fullName evidence="4">Lipoprotein</fullName>
    </recommendedName>
</protein>
<feature type="chain" id="PRO_5021775532" description="Lipoprotein" evidence="1">
    <location>
        <begin position="22"/>
        <end position="178"/>
    </location>
</feature>
<evidence type="ECO:0000313" key="3">
    <source>
        <dbReference type="Proteomes" id="UP000316092"/>
    </source>
</evidence>
<keyword evidence="3" id="KW-1185">Reference proteome</keyword>